<dbReference type="KEGG" id="vin:AKJ08_2985"/>
<dbReference type="Proteomes" id="UP000055590">
    <property type="component" value="Chromosome"/>
</dbReference>
<protein>
    <submittedName>
        <fullName evidence="1">Uncharacterized protein</fullName>
    </submittedName>
</protein>
<reference evidence="1 2" key="1">
    <citation type="submission" date="2015-08" db="EMBL/GenBank/DDBJ databases">
        <authorList>
            <person name="Babu N.S."/>
            <person name="Beckwith C.J."/>
            <person name="Beseler K.G."/>
            <person name="Brison A."/>
            <person name="Carone J.V."/>
            <person name="Caskin T.P."/>
            <person name="Diamond M."/>
            <person name="Durham M.E."/>
            <person name="Foxe J.M."/>
            <person name="Go M."/>
            <person name="Henderson B.A."/>
            <person name="Jones I.B."/>
            <person name="McGettigan J.A."/>
            <person name="Micheletti S.J."/>
            <person name="Nasrallah M.E."/>
            <person name="Ortiz D."/>
            <person name="Piller C.R."/>
            <person name="Privatt S.R."/>
            <person name="Schneider S.L."/>
            <person name="Sharp S."/>
            <person name="Smith T.C."/>
            <person name="Stanton J.D."/>
            <person name="Ullery H.E."/>
            <person name="Wilson R.J."/>
            <person name="Serrano M.G."/>
            <person name="Buck G."/>
            <person name="Lee V."/>
            <person name="Wang Y."/>
            <person name="Carvalho R."/>
            <person name="Voegtly L."/>
            <person name="Shi R."/>
            <person name="Duckworth R."/>
            <person name="Johnson A."/>
            <person name="Loviza R."/>
            <person name="Walstead R."/>
            <person name="Shah Z."/>
            <person name="Kiflezghi M."/>
            <person name="Wade K."/>
            <person name="Ball S.L."/>
            <person name="Bradley K.W."/>
            <person name="Asai D.J."/>
            <person name="Bowman C.A."/>
            <person name="Russell D.A."/>
            <person name="Pope W.H."/>
            <person name="Jacobs-Sera D."/>
            <person name="Hendrix R.W."/>
            <person name="Hatfull G.F."/>
        </authorList>
    </citation>
    <scope>NUCLEOTIDE SEQUENCE [LARGE SCALE GENOMIC DNA]</scope>
    <source>
        <strain evidence="1 2">DSM 27710</strain>
    </source>
</reference>
<organism evidence="1 2">
    <name type="scientific">Vulgatibacter incomptus</name>
    <dbReference type="NCBI Taxonomy" id="1391653"/>
    <lineage>
        <taxon>Bacteria</taxon>
        <taxon>Pseudomonadati</taxon>
        <taxon>Myxococcota</taxon>
        <taxon>Myxococcia</taxon>
        <taxon>Myxococcales</taxon>
        <taxon>Cystobacterineae</taxon>
        <taxon>Vulgatibacteraceae</taxon>
        <taxon>Vulgatibacter</taxon>
    </lineage>
</organism>
<keyword evidence="2" id="KW-1185">Reference proteome</keyword>
<evidence type="ECO:0000313" key="1">
    <source>
        <dbReference type="EMBL" id="AKU92598.1"/>
    </source>
</evidence>
<dbReference type="EMBL" id="CP012332">
    <property type="protein sequence ID" value="AKU92598.1"/>
    <property type="molecule type" value="Genomic_DNA"/>
</dbReference>
<gene>
    <name evidence="1" type="ORF">AKJ08_2985</name>
</gene>
<dbReference type="AlphaFoldDB" id="A0A0K1PGD4"/>
<dbReference type="STRING" id="1391653.AKJ08_2985"/>
<name>A0A0K1PGD4_9BACT</name>
<sequence>MCENEEIYRVANPGQTREYVLYLRDCGAIAATRGHVSIVPYGEALDVRRGYVVDLGRPVRGSVMQGVSIQWRDDHNLAVCTKRMTTGEELDDRVEDVTVTFSSCEE</sequence>
<evidence type="ECO:0000313" key="2">
    <source>
        <dbReference type="Proteomes" id="UP000055590"/>
    </source>
</evidence>
<accession>A0A0K1PGD4</accession>
<proteinExistence type="predicted"/>